<dbReference type="AlphaFoldDB" id="A0A3S0H370"/>
<sequence length="248" mass="26929">MGAEVVALGKRKPAARGCARAPAVRMLHPHPTPAMPAPDFDSVARYYDALAGLVFGPRLLAAQRLALARGLPDEAARVLFIGGGTGRVLPELLQAGRAGQVLYLEASAEMLARAAQHLAATAPELLARVEFRHGTEAALRPDEQFDAVLAFFLFDLFPAPELHALLQRLQPHTHARTRWLVADFAPPRQSWQRGLQWLMYRFFGLTSGVAGRQLPDIAGALARLGLRPQWQQRLSGGLVEASAWEAGA</sequence>
<dbReference type="GO" id="GO:0008168">
    <property type="term" value="F:methyltransferase activity"/>
    <property type="evidence" value="ECO:0007669"/>
    <property type="project" value="UniProtKB-KW"/>
</dbReference>
<gene>
    <name evidence="2" type="ORF">EJV47_22070</name>
</gene>
<dbReference type="Gene3D" id="3.40.50.150">
    <property type="entry name" value="Vaccinia Virus protein VP39"/>
    <property type="match status" value="1"/>
</dbReference>
<keyword evidence="3" id="KW-1185">Reference proteome</keyword>
<accession>A0A3S0H370</accession>
<evidence type="ECO:0000313" key="3">
    <source>
        <dbReference type="Proteomes" id="UP000282184"/>
    </source>
</evidence>
<dbReference type="Proteomes" id="UP000282184">
    <property type="component" value="Unassembled WGS sequence"/>
</dbReference>
<dbReference type="OrthoDB" id="836632at2"/>
<dbReference type="CDD" id="cd02440">
    <property type="entry name" value="AdoMet_MTases"/>
    <property type="match status" value="1"/>
</dbReference>
<evidence type="ECO:0000313" key="2">
    <source>
        <dbReference type="EMBL" id="RTQ46221.1"/>
    </source>
</evidence>
<dbReference type="GO" id="GO:0032259">
    <property type="term" value="P:methylation"/>
    <property type="evidence" value="ECO:0007669"/>
    <property type="project" value="UniProtKB-KW"/>
</dbReference>
<comment type="caution">
    <text evidence="2">The sequence shown here is derived from an EMBL/GenBank/DDBJ whole genome shotgun (WGS) entry which is preliminary data.</text>
</comment>
<dbReference type="InterPro" id="IPR041698">
    <property type="entry name" value="Methyltransf_25"/>
</dbReference>
<dbReference type="EMBL" id="RXOF01000016">
    <property type="protein sequence ID" value="RTQ46221.1"/>
    <property type="molecule type" value="Genomic_DNA"/>
</dbReference>
<dbReference type="Pfam" id="PF13649">
    <property type="entry name" value="Methyltransf_25"/>
    <property type="match status" value="1"/>
</dbReference>
<reference evidence="2 3" key="1">
    <citation type="submission" date="2018-12" db="EMBL/GenBank/DDBJ databases">
        <title>Hymenobacter gummosus sp. nov., isolated from a spring.</title>
        <authorList>
            <person name="Nie L."/>
        </authorList>
    </citation>
    <scope>NUCLEOTIDE SEQUENCE [LARGE SCALE GENOMIC DNA]</scope>
    <source>
        <strain evidence="2 3">KCTC 52166</strain>
    </source>
</reference>
<organism evidence="2 3">
    <name type="scientific">Hymenobacter gummosus</name>
    <dbReference type="NCBI Taxonomy" id="1776032"/>
    <lineage>
        <taxon>Bacteria</taxon>
        <taxon>Pseudomonadati</taxon>
        <taxon>Bacteroidota</taxon>
        <taxon>Cytophagia</taxon>
        <taxon>Cytophagales</taxon>
        <taxon>Hymenobacteraceae</taxon>
        <taxon>Hymenobacter</taxon>
    </lineage>
</organism>
<name>A0A3S0H370_9BACT</name>
<dbReference type="SUPFAM" id="SSF53335">
    <property type="entry name" value="S-adenosyl-L-methionine-dependent methyltransferases"/>
    <property type="match status" value="1"/>
</dbReference>
<protein>
    <submittedName>
        <fullName evidence="2">Class I SAM-dependent methyltransferase</fullName>
    </submittedName>
</protein>
<keyword evidence="2" id="KW-0808">Transferase</keyword>
<keyword evidence="2" id="KW-0489">Methyltransferase</keyword>
<evidence type="ECO:0000259" key="1">
    <source>
        <dbReference type="Pfam" id="PF13649"/>
    </source>
</evidence>
<proteinExistence type="predicted"/>
<dbReference type="InterPro" id="IPR029063">
    <property type="entry name" value="SAM-dependent_MTases_sf"/>
</dbReference>
<feature type="domain" description="Methyltransferase" evidence="1">
    <location>
        <begin position="78"/>
        <end position="170"/>
    </location>
</feature>